<evidence type="ECO:0000313" key="5">
    <source>
        <dbReference type="EMBL" id="AMS45477.1"/>
    </source>
</evidence>
<keyword evidence="5" id="KW-0614">Plasmid</keyword>
<reference evidence="6 8" key="2">
    <citation type="submission" date="2020-08" db="EMBL/GenBank/DDBJ databases">
        <title>Genomic Encyclopedia of Type Strains, Phase IV (KMG-IV): sequencing the most valuable type-strain genomes for metagenomic binning, comparative biology and taxonomic classification.</title>
        <authorList>
            <person name="Goeker M."/>
        </authorList>
    </citation>
    <scope>NUCLEOTIDE SEQUENCE [LARGE SCALE GENOMIC DNA]</scope>
    <source>
        <strain evidence="6 8">DSM 10368</strain>
    </source>
</reference>
<dbReference type="InterPro" id="IPR036318">
    <property type="entry name" value="FAD-bd_PCMH-like_sf"/>
</dbReference>
<proteinExistence type="predicted"/>
<dbReference type="InterPro" id="IPR016166">
    <property type="entry name" value="FAD-bd_PCMH"/>
</dbReference>
<evidence type="ECO:0000256" key="1">
    <source>
        <dbReference type="ARBA" id="ARBA00022630"/>
    </source>
</evidence>
<keyword evidence="3 6" id="KW-0560">Oxidoreductase</keyword>
<evidence type="ECO:0000259" key="4">
    <source>
        <dbReference type="PROSITE" id="PS51387"/>
    </source>
</evidence>
<dbReference type="KEGG" id="aak:AA2016_6587"/>
<dbReference type="InterPro" id="IPR016167">
    <property type="entry name" value="FAD-bd_PCMH_sub1"/>
</dbReference>
<protein>
    <submittedName>
        <fullName evidence="5">Carbon monoxide dehydrogenase</fullName>
    </submittedName>
    <submittedName>
        <fullName evidence="6">Carbon-monoxide dehydrogenase medium subunit</fullName>
        <ecNumber evidence="6">1.2.7.4</ecNumber>
    </submittedName>
</protein>
<dbReference type="RefSeq" id="WP_067970175.1">
    <property type="nucleotide sequence ID" value="NZ_CP015009.1"/>
</dbReference>
<dbReference type="InterPro" id="IPR051312">
    <property type="entry name" value="Diverse_Substr_Oxidored"/>
</dbReference>
<evidence type="ECO:0000313" key="8">
    <source>
        <dbReference type="Proteomes" id="UP000577697"/>
    </source>
</evidence>
<evidence type="ECO:0000256" key="3">
    <source>
        <dbReference type="ARBA" id="ARBA00023002"/>
    </source>
</evidence>
<dbReference type="AlphaFoldDB" id="A0AAC8YVY6"/>
<geneLocation type="plasmid" evidence="5 7">
    <name>pAA04</name>
</geneLocation>
<dbReference type="GO" id="GO:0043885">
    <property type="term" value="F:anaerobic carbon-monoxide dehydrogenase activity"/>
    <property type="evidence" value="ECO:0007669"/>
    <property type="project" value="UniProtKB-EC"/>
</dbReference>
<dbReference type="EMBL" id="CP015009">
    <property type="protein sequence ID" value="AMS45477.1"/>
    <property type="molecule type" value="Genomic_DNA"/>
</dbReference>
<keyword evidence="1" id="KW-0285">Flavoprotein</keyword>
<dbReference type="EC" id="1.2.7.4" evidence="6"/>
<accession>A0AAC8YVY6</accession>
<name>A0AAC8YVY6_AMIAI</name>
<gene>
    <name evidence="5" type="ORF">AA2016_6587</name>
    <name evidence="6" type="ORF">FHS67_005024</name>
</gene>
<dbReference type="SUPFAM" id="SSF56176">
    <property type="entry name" value="FAD-binding/transporter-associated domain-like"/>
    <property type="match status" value="1"/>
</dbReference>
<keyword evidence="8" id="KW-1185">Reference proteome</keyword>
<evidence type="ECO:0000256" key="2">
    <source>
        <dbReference type="ARBA" id="ARBA00022827"/>
    </source>
</evidence>
<dbReference type="GO" id="GO:0071949">
    <property type="term" value="F:FAD binding"/>
    <property type="evidence" value="ECO:0007669"/>
    <property type="project" value="InterPro"/>
</dbReference>
<keyword evidence="2" id="KW-0274">FAD</keyword>
<reference evidence="5 7" key="1">
    <citation type="submission" date="2016-03" db="EMBL/GenBank/DDBJ databases">
        <title>Complete genome of Aminobacter aminovorans KCTC 2477.</title>
        <authorList>
            <person name="Kim K.M."/>
        </authorList>
    </citation>
    <scope>NUCLEOTIDE SEQUENCE [LARGE SCALE GENOMIC DNA]</scope>
    <source>
        <strain evidence="5 7">KCTC 2477</strain>
        <plasmid evidence="5 7">pAA04</plasmid>
    </source>
</reference>
<dbReference type="PROSITE" id="PS51387">
    <property type="entry name" value="FAD_PCMH"/>
    <property type="match status" value="1"/>
</dbReference>
<dbReference type="InterPro" id="IPR002346">
    <property type="entry name" value="Mopterin_DH_FAD-bd"/>
</dbReference>
<sequence length="276" mass="29905">MKPASFDLSNPSTIHEAMKLLAESDGDAKLLSGGQSLVPTLNLRLARPSRLVNTKQILRLREIAQSERGFWIGAGWRHSAFEDGIIPDFSKGFLQYVAGGIAYRAVRNRGTIGGSLAHADPAADWISALTAIGAICEVHGQQGVRQIRVEDFIVGPMVSALREDEILVGLEIPKLSPSARWAYTKFCRKIGEFAKSICAIVSDPDQGMSRVVIGATDGPPMLLPLTAQSIGSAGPEELLRLASGELQEHLGHVELDRYRQHQAMLHKALGHVTEAM</sequence>
<dbReference type="Gene3D" id="3.30.43.10">
    <property type="entry name" value="Uridine Diphospho-n-acetylenolpyruvylglucosamine Reductase, domain 2"/>
    <property type="match status" value="1"/>
</dbReference>
<evidence type="ECO:0000313" key="6">
    <source>
        <dbReference type="EMBL" id="MBB3708684.1"/>
    </source>
</evidence>
<dbReference type="PANTHER" id="PTHR42659">
    <property type="entry name" value="XANTHINE DEHYDROGENASE SUBUNIT C-RELATED"/>
    <property type="match status" value="1"/>
</dbReference>
<dbReference type="InterPro" id="IPR016169">
    <property type="entry name" value="FAD-bd_PCMH_sub2"/>
</dbReference>
<evidence type="ECO:0000313" key="7">
    <source>
        <dbReference type="Proteomes" id="UP000075755"/>
    </source>
</evidence>
<dbReference type="Gene3D" id="3.30.465.10">
    <property type="match status" value="1"/>
</dbReference>
<dbReference type="Proteomes" id="UP000577697">
    <property type="component" value="Unassembled WGS sequence"/>
</dbReference>
<dbReference type="EMBL" id="JACICB010000021">
    <property type="protein sequence ID" value="MBB3708684.1"/>
    <property type="molecule type" value="Genomic_DNA"/>
</dbReference>
<dbReference type="PANTHER" id="PTHR42659:SF2">
    <property type="entry name" value="XANTHINE DEHYDROGENASE SUBUNIT C-RELATED"/>
    <property type="match status" value="1"/>
</dbReference>
<dbReference type="Proteomes" id="UP000075755">
    <property type="component" value="Plasmid pAA04"/>
</dbReference>
<dbReference type="Pfam" id="PF00941">
    <property type="entry name" value="FAD_binding_5"/>
    <property type="match status" value="1"/>
</dbReference>
<organism evidence="5 7">
    <name type="scientific">Aminobacter aminovorans</name>
    <name type="common">Chelatobacter heintzii</name>
    <dbReference type="NCBI Taxonomy" id="83263"/>
    <lineage>
        <taxon>Bacteria</taxon>
        <taxon>Pseudomonadati</taxon>
        <taxon>Pseudomonadota</taxon>
        <taxon>Alphaproteobacteria</taxon>
        <taxon>Hyphomicrobiales</taxon>
        <taxon>Phyllobacteriaceae</taxon>
        <taxon>Aminobacter</taxon>
    </lineage>
</organism>
<feature type="domain" description="FAD-binding PCMH-type" evidence="4">
    <location>
        <begin position="1"/>
        <end position="177"/>
    </location>
</feature>